<gene>
    <name evidence="2" type="ORF">SAMN04489723_11488</name>
</gene>
<dbReference type="EMBL" id="FOKK01000014">
    <property type="protein sequence ID" value="SFB50634.1"/>
    <property type="molecule type" value="Genomic_DNA"/>
</dbReference>
<evidence type="ECO:0000256" key="1">
    <source>
        <dbReference type="SAM" id="SignalP"/>
    </source>
</evidence>
<evidence type="ECO:0000313" key="2">
    <source>
        <dbReference type="EMBL" id="SFB50634.1"/>
    </source>
</evidence>
<reference evidence="2 3" key="1">
    <citation type="submission" date="2016-10" db="EMBL/GenBank/DDBJ databases">
        <authorList>
            <person name="de Groot N.N."/>
        </authorList>
    </citation>
    <scope>NUCLEOTIDE SEQUENCE [LARGE SCALE GENOMIC DNA]</scope>
    <source>
        <strain evidence="2 3">DSM 23399</strain>
    </source>
</reference>
<dbReference type="Proteomes" id="UP000198790">
    <property type="component" value="Unassembled WGS sequence"/>
</dbReference>
<sequence length="112" mass="12405">MKKSIAILVVAVFLISCSSRPEEAVKNFTENLTKGKVEEAKKYATESTGTMLDMASSMGIVPVDPDFKFEMLKDSIVGNRAWITIANPNGRSEVMEVVKIDGDWLVNMKAKY</sequence>
<evidence type="ECO:0000313" key="3">
    <source>
        <dbReference type="Proteomes" id="UP000198790"/>
    </source>
</evidence>
<feature type="chain" id="PRO_5011469445" evidence="1">
    <location>
        <begin position="22"/>
        <end position="112"/>
    </location>
</feature>
<dbReference type="RefSeq" id="WP_092899487.1">
    <property type="nucleotide sequence ID" value="NZ_FOKK01000014.1"/>
</dbReference>
<keyword evidence="1" id="KW-0732">Signal</keyword>
<dbReference type="AlphaFoldDB" id="A0A1I1BJS3"/>
<accession>A0A1I1BJS3</accession>
<dbReference type="STRING" id="237018.SAMN04489723_11488"/>
<name>A0A1I1BJS3_9BACT</name>
<protein>
    <submittedName>
        <fullName evidence="2">Uncharacterized protein</fullName>
    </submittedName>
</protein>
<dbReference type="OrthoDB" id="598024at2"/>
<organism evidence="2 3">
    <name type="scientific">Algoriphagus aquimarinus</name>
    <dbReference type="NCBI Taxonomy" id="237018"/>
    <lineage>
        <taxon>Bacteria</taxon>
        <taxon>Pseudomonadati</taxon>
        <taxon>Bacteroidota</taxon>
        <taxon>Cytophagia</taxon>
        <taxon>Cytophagales</taxon>
        <taxon>Cyclobacteriaceae</taxon>
        <taxon>Algoriphagus</taxon>
    </lineage>
</organism>
<feature type="signal peptide" evidence="1">
    <location>
        <begin position="1"/>
        <end position="21"/>
    </location>
</feature>
<proteinExistence type="predicted"/>
<dbReference type="PROSITE" id="PS51257">
    <property type="entry name" value="PROKAR_LIPOPROTEIN"/>
    <property type="match status" value="1"/>
</dbReference>
<keyword evidence="3" id="KW-1185">Reference proteome</keyword>